<dbReference type="Gene3D" id="1.10.510.10">
    <property type="entry name" value="Transferase(Phosphotransferase) domain 1"/>
    <property type="match status" value="1"/>
</dbReference>
<feature type="compositionally biased region" description="Basic and acidic residues" evidence="1">
    <location>
        <begin position="667"/>
        <end position="676"/>
    </location>
</feature>
<dbReference type="PROSITE" id="PS00109">
    <property type="entry name" value="PROTEIN_KINASE_TYR"/>
    <property type="match status" value="1"/>
</dbReference>
<reference evidence="4" key="2">
    <citation type="submission" date="2015-01" db="EMBL/GenBank/DDBJ databases">
        <title>Evolutionary Origins and Diversification of the Mycorrhizal Mutualists.</title>
        <authorList>
            <consortium name="DOE Joint Genome Institute"/>
            <consortium name="Mycorrhizal Genomics Consortium"/>
            <person name="Kohler A."/>
            <person name="Kuo A."/>
            <person name="Nagy L.G."/>
            <person name="Floudas D."/>
            <person name="Copeland A."/>
            <person name="Barry K.W."/>
            <person name="Cichocki N."/>
            <person name="Veneault-Fourrey C."/>
            <person name="LaButti K."/>
            <person name="Lindquist E.A."/>
            <person name="Lipzen A."/>
            <person name="Lundell T."/>
            <person name="Morin E."/>
            <person name="Murat C."/>
            <person name="Riley R."/>
            <person name="Ohm R."/>
            <person name="Sun H."/>
            <person name="Tunlid A."/>
            <person name="Henrissat B."/>
            <person name="Grigoriev I.V."/>
            <person name="Hibbett D.S."/>
            <person name="Martin F."/>
        </authorList>
    </citation>
    <scope>NUCLEOTIDE SEQUENCE [LARGE SCALE GENOMIC DNA]</scope>
    <source>
        <strain evidence="4">Marx 270</strain>
    </source>
</reference>
<dbReference type="AlphaFoldDB" id="A0A0C3IGA0"/>
<feature type="region of interest" description="Disordered" evidence="1">
    <location>
        <begin position="554"/>
        <end position="575"/>
    </location>
</feature>
<evidence type="ECO:0000313" key="4">
    <source>
        <dbReference type="Proteomes" id="UP000054217"/>
    </source>
</evidence>
<dbReference type="InterPro" id="IPR008266">
    <property type="entry name" value="Tyr_kinase_AS"/>
</dbReference>
<name>A0A0C3IGA0_PISTI</name>
<evidence type="ECO:0000256" key="1">
    <source>
        <dbReference type="SAM" id="MobiDB-lite"/>
    </source>
</evidence>
<dbReference type="InParanoid" id="A0A0C3IGA0"/>
<sequence>MKATLANETKCRYVGPVDPLQFLEDYLPRSNSIPPAPRLSEKEYETLCKGVSGAKSEAAIYKPFKTAFQIFAPGMKFEDTSSSPSTGTRSLKPDFCLYEEATAASQTTDFSTVEMCIEAKYSLSYDPFEDPDGKPNSSFEKDTVQANDTRGQITTYAVTQFSCQFRTFAFSVVIVKDHARFVRWDRAGAIISARFNYLEELDLLTDFFWRFSHLSREQRGHDASVSPASLSEEDAQNVRGALKLEADTPLFAFTIPQEGGDKLFYGPRFPFNVLSLIGRASRTVPVCDFVNGEPRKGLLKEYWRADEVPAEIEVYKRLMTYDIKHIAPLIGGGDVPLGETRTDKCSNMALFPISHRRLHRLVLGFVGRRLTEFKSTKELTQAVLHAMTAHWQAYTKANVLHCDITADNILMKDNGEGILVDWETARFLDNVDGSETRQSHDYSVTWQFVSAALLKNPGRPHELSDDLESFVHVLGWTVLTYLASEMDGAVRKELVSLLYDRSTKTETGQEQGGHIKANYLLSGDYPPQAFKPAVHSPIFTLIRTLASPFQALYRQPSTEEEEKTSERTNVQKGRVEENAVNLQHADQYNLGMERLQSSDWFLKTIEDALGYPDWPHEDKAAGVKLLTDTEGTPQQRQLAKKRLEDQARQVAASKHPLKRGTTPPLKDQPDKHARLC</sequence>
<reference evidence="3 4" key="1">
    <citation type="submission" date="2014-04" db="EMBL/GenBank/DDBJ databases">
        <authorList>
            <consortium name="DOE Joint Genome Institute"/>
            <person name="Kuo A."/>
            <person name="Kohler A."/>
            <person name="Costa M.D."/>
            <person name="Nagy L.G."/>
            <person name="Floudas D."/>
            <person name="Copeland A."/>
            <person name="Barry K.W."/>
            <person name="Cichocki N."/>
            <person name="Veneault-Fourrey C."/>
            <person name="LaButti K."/>
            <person name="Lindquist E.A."/>
            <person name="Lipzen A."/>
            <person name="Lundell T."/>
            <person name="Morin E."/>
            <person name="Murat C."/>
            <person name="Sun H."/>
            <person name="Tunlid A."/>
            <person name="Henrissat B."/>
            <person name="Grigoriev I.V."/>
            <person name="Hibbett D.S."/>
            <person name="Martin F."/>
            <person name="Nordberg H.P."/>
            <person name="Cantor M.N."/>
            <person name="Hua S.X."/>
        </authorList>
    </citation>
    <scope>NUCLEOTIDE SEQUENCE [LARGE SCALE GENOMIC DNA]</scope>
    <source>
        <strain evidence="3 4">Marx 270</strain>
    </source>
</reference>
<evidence type="ECO:0000313" key="3">
    <source>
        <dbReference type="EMBL" id="KIN96067.1"/>
    </source>
</evidence>
<keyword evidence="4" id="KW-1185">Reference proteome</keyword>
<dbReference type="STRING" id="870435.A0A0C3IGA0"/>
<dbReference type="InterPro" id="IPR011009">
    <property type="entry name" value="Kinase-like_dom_sf"/>
</dbReference>
<evidence type="ECO:0000259" key="2">
    <source>
        <dbReference type="Pfam" id="PF17667"/>
    </source>
</evidence>
<dbReference type="HOGENOM" id="CLU_006410_5_0_1"/>
<dbReference type="EMBL" id="KN832054">
    <property type="protein sequence ID" value="KIN96067.1"/>
    <property type="molecule type" value="Genomic_DNA"/>
</dbReference>
<dbReference type="SUPFAM" id="SSF56112">
    <property type="entry name" value="Protein kinase-like (PK-like)"/>
    <property type="match status" value="1"/>
</dbReference>
<dbReference type="Proteomes" id="UP000054217">
    <property type="component" value="Unassembled WGS sequence"/>
</dbReference>
<feature type="domain" description="Fungal-type protein kinase" evidence="2">
    <location>
        <begin position="144"/>
        <end position="347"/>
    </location>
</feature>
<protein>
    <recommendedName>
        <fullName evidence="2">Fungal-type protein kinase domain-containing protein</fullName>
    </recommendedName>
</protein>
<dbReference type="InterPro" id="IPR040976">
    <property type="entry name" value="Pkinase_fungal"/>
</dbReference>
<feature type="domain" description="Fungal-type protein kinase" evidence="2">
    <location>
        <begin position="353"/>
        <end position="477"/>
    </location>
</feature>
<dbReference type="Pfam" id="PF17667">
    <property type="entry name" value="Pkinase_fungal"/>
    <property type="match status" value="2"/>
</dbReference>
<dbReference type="OrthoDB" id="2739948at2759"/>
<dbReference type="GO" id="GO:0004672">
    <property type="term" value="F:protein kinase activity"/>
    <property type="evidence" value="ECO:0007669"/>
    <property type="project" value="InterPro"/>
</dbReference>
<proteinExistence type="predicted"/>
<gene>
    <name evidence="3" type="ORF">M404DRAFT_164211</name>
</gene>
<feature type="region of interest" description="Disordered" evidence="1">
    <location>
        <begin position="631"/>
        <end position="676"/>
    </location>
</feature>
<accession>A0A0C3IGA0</accession>
<dbReference type="PANTHER" id="PTHR38248">
    <property type="entry name" value="FUNK1 6"/>
    <property type="match status" value="1"/>
</dbReference>
<organism evidence="3 4">
    <name type="scientific">Pisolithus tinctorius Marx 270</name>
    <dbReference type="NCBI Taxonomy" id="870435"/>
    <lineage>
        <taxon>Eukaryota</taxon>
        <taxon>Fungi</taxon>
        <taxon>Dikarya</taxon>
        <taxon>Basidiomycota</taxon>
        <taxon>Agaricomycotina</taxon>
        <taxon>Agaricomycetes</taxon>
        <taxon>Agaricomycetidae</taxon>
        <taxon>Boletales</taxon>
        <taxon>Sclerodermatineae</taxon>
        <taxon>Pisolithaceae</taxon>
        <taxon>Pisolithus</taxon>
    </lineage>
</organism>
<dbReference type="PANTHER" id="PTHR38248:SF2">
    <property type="entry name" value="FUNK1 11"/>
    <property type="match status" value="1"/>
</dbReference>